<comment type="subunit">
    <text evidence="2">Heterodimer of a B chain and an A chain linked by two disulfide bonds.</text>
</comment>
<dbReference type="EMBL" id="BMAW01000523">
    <property type="protein sequence ID" value="GFS69381.1"/>
    <property type="molecule type" value="Genomic_DNA"/>
</dbReference>
<keyword evidence="3" id="KW-0165">Cleavage on pair of basic residues</keyword>
<dbReference type="GO" id="GO:0005179">
    <property type="term" value="F:hormone activity"/>
    <property type="evidence" value="ECO:0007669"/>
    <property type="project" value="InterPro"/>
</dbReference>
<evidence type="ECO:0000256" key="3">
    <source>
        <dbReference type="ARBA" id="ARBA00022685"/>
    </source>
</evidence>
<evidence type="ECO:0000259" key="8">
    <source>
        <dbReference type="SMART" id="SM00078"/>
    </source>
</evidence>
<protein>
    <recommendedName>
        <fullName evidence="8">Insulin-like domain-containing protein</fullName>
    </recommendedName>
</protein>
<dbReference type="PANTHER" id="PTHR13647:SF4">
    <property type="entry name" value="INSULIN-LIKE PEPTIDE 1-RELATED"/>
    <property type="match status" value="1"/>
</dbReference>
<organism evidence="9 10">
    <name type="scientific">Nephila pilipes</name>
    <name type="common">Giant wood spider</name>
    <name type="synonym">Nephila maculata</name>
    <dbReference type="NCBI Taxonomy" id="299642"/>
    <lineage>
        <taxon>Eukaryota</taxon>
        <taxon>Metazoa</taxon>
        <taxon>Ecdysozoa</taxon>
        <taxon>Arthropoda</taxon>
        <taxon>Chelicerata</taxon>
        <taxon>Arachnida</taxon>
        <taxon>Araneae</taxon>
        <taxon>Araneomorphae</taxon>
        <taxon>Entelegynae</taxon>
        <taxon>Araneoidea</taxon>
        <taxon>Nephilidae</taxon>
        <taxon>Nephila</taxon>
    </lineage>
</organism>
<dbReference type="Proteomes" id="UP000887013">
    <property type="component" value="Unassembled WGS sequence"/>
</dbReference>
<keyword evidence="5" id="KW-1015">Disulfide bond</keyword>
<dbReference type="Pfam" id="PF00049">
    <property type="entry name" value="Insulin"/>
    <property type="match status" value="1"/>
</dbReference>
<sequence length="175" mass="20264">MLRAQDVIYSSGTIKERSSRGELYEQILYQSRRNSKMRFWPMRLVCMTVFIFVISSDTGILGLKLCGWRLAETLQMVCKDYGGFYSTHLRQSREVSSGSSPDEGTYHHSRREKRLYIEKRGIVDECCKKHCSFRDILSYCANPNPMNESLNENASTYDQGVQYDDLPATTEQINE</sequence>
<evidence type="ECO:0000256" key="7">
    <source>
        <dbReference type="SAM" id="Phobius"/>
    </source>
</evidence>
<evidence type="ECO:0000313" key="10">
    <source>
        <dbReference type="Proteomes" id="UP000887013"/>
    </source>
</evidence>
<keyword evidence="10" id="KW-1185">Reference proteome</keyword>
<evidence type="ECO:0000256" key="5">
    <source>
        <dbReference type="ARBA" id="ARBA00023157"/>
    </source>
</evidence>
<evidence type="ECO:0000256" key="4">
    <source>
        <dbReference type="ARBA" id="ARBA00022729"/>
    </source>
</evidence>
<dbReference type="InterPro" id="IPR022352">
    <property type="entry name" value="Ins/IGF/rlx"/>
</dbReference>
<comment type="similarity">
    <text evidence="1 6">Belongs to the insulin family.</text>
</comment>
<dbReference type="GO" id="GO:0005576">
    <property type="term" value="C:extracellular region"/>
    <property type="evidence" value="ECO:0007669"/>
    <property type="project" value="UniProtKB-SubCell"/>
</dbReference>
<comment type="subcellular location">
    <subcellularLocation>
        <location evidence="6">Secreted</location>
    </subcellularLocation>
</comment>
<keyword evidence="4" id="KW-0732">Signal</keyword>
<reference evidence="9" key="1">
    <citation type="submission" date="2020-08" db="EMBL/GenBank/DDBJ databases">
        <title>Multicomponent nature underlies the extraordinary mechanical properties of spider dragline silk.</title>
        <authorList>
            <person name="Kono N."/>
            <person name="Nakamura H."/>
            <person name="Mori M."/>
            <person name="Yoshida Y."/>
            <person name="Ohtoshi R."/>
            <person name="Malay A.D."/>
            <person name="Moran D.A.P."/>
            <person name="Tomita M."/>
            <person name="Numata K."/>
            <person name="Arakawa K."/>
        </authorList>
    </citation>
    <scope>NUCLEOTIDE SEQUENCE</scope>
</reference>
<evidence type="ECO:0000256" key="6">
    <source>
        <dbReference type="RuleBase" id="RU000406"/>
    </source>
</evidence>
<dbReference type="AlphaFoldDB" id="A0A8X6MNC1"/>
<dbReference type="PROSITE" id="PS00262">
    <property type="entry name" value="INSULIN"/>
    <property type="match status" value="1"/>
</dbReference>
<feature type="domain" description="Insulin-like" evidence="8">
    <location>
        <begin position="63"/>
        <end position="140"/>
    </location>
</feature>
<dbReference type="PRINTS" id="PR00276">
    <property type="entry name" value="INSULINFAMLY"/>
</dbReference>
<keyword evidence="7" id="KW-0812">Transmembrane</keyword>
<dbReference type="PANTHER" id="PTHR13647">
    <property type="entry name" value="INSULIN-LIKE PEPTIDE 2-RELATED"/>
    <property type="match status" value="1"/>
</dbReference>
<dbReference type="OrthoDB" id="10019596at2759"/>
<gene>
    <name evidence="9" type="primary">NCL1_09699</name>
    <name evidence="9" type="ORF">NPIL_265251</name>
</gene>
<keyword evidence="6" id="KW-0964">Secreted</keyword>
<dbReference type="SUPFAM" id="SSF56994">
    <property type="entry name" value="Insulin-like"/>
    <property type="match status" value="1"/>
</dbReference>
<evidence type="ECO:0000313" key="9">
    <source>
        <dbReference type="EMBL" id="GFS69381.1"/>
    </source>
</evidence>
<evidence type="ECO:0000256" key="1">
    <source>
        <dbReference type="ARBA" id="ARBA00009034"/>
    </source>
</evidence>
<dbReference type="SMART" id="SM00078">
    <property type="entry name" value="IlGF"/>
    <property type="match status" value="1"/>
</dbReference>
<accession>A0A8X6MNC1</accession>
<dbReference type="InterPro" id="IPR016179">
    <property type="entry name" value="Insulin-like"/>
</dbReference>
<comment type="caution">
    <text evidence="9">The sequence shown here is derived from an EMBL/GenBank/DDBJ whole genome shotgun (WGS) entry which is preliminary data.</text>
</comment>
<keyword evidence="7" id="KW-1133">Transmembrane helix</keyword>
<proteinExistence type="inferred from homology"/>
<dbReference type="InterPro" id="IPR022353">
    <property type="entry name" value="Insulin_CS"/>
</dbReference>
<evidence type="ECO:0000256" key="2">
    <source>
        <dbReference type="ARBA" id="ARBA00011207"/>
    </source>
</evidence>
<feature type="transmembrane region" description="Helical" evidence="7">
    <location>
        <begin position="40"/>
        <end position="63"/>
    </location>
</feature>
<dbReference type="InterPro" id="IPR036438">
    <property type="entry name" value="Insulin-like_sf"/>
</dbReference>
<keyword evidence="7" id="KW-0472">Membrane</keyword>
<dbReference type="Gene3D" id="1.10.100.10">
    <property type="entry name" value="Insulin-like"/>
    <property type="match status" value="1"/>
</dbReference>
<name>A0A8X6MNC1_NEPPI</name>